<dbReference type="Proteomes" id="UP000502179">
    <property type="component" value="Chromosome"/>
</dbReference>
<dbReference type="RefSeq" id="WP_166032257.1">
    <property type="nucleotide sequence ID" value="NZ_CP048877.1"/>
</dbReference>
<dbReference type="AlphaFoldDB" id="A0A6G7PWP7"/>
<dbReference type="KEGG" id="tav:G4V39_07075"/>
<gene>
    <name evidence="1" type="ORF">G4V39_07075</name>
</gene>
<accession>A0A6G7PWP7</accession>
<sequence>MIQNQQGNTLVLALVVLLILTAVGMWASRDALVETWTAVANRDYYQDFYAAETGIRLGLNKVSEGLTGTWSLTLPSSENQITVNYSVTFQACYQGSQSYKCTNPSSACEEYLIRSWTTSGYTIEAYGQRAVSACP</sequence>
<dbReference type="Pfam" id="PF14341">
    <property type="entry name" value="PilX_N"/>
    <property type="match status" value="1"/>
</dbReference>
<dbReference type="InterPro" id="IPR025746">
    <property type="entry name" value="PilX_N_dom"/>
</dbReference>
<protein>
    <submittedName>
        <fullName evidence="1">Uncharacterized protein</fullName>
    </submittedName>
</protein>
<dbReference type="EMBL" id="CP048877">
    <property type="protein sequence ID" value="QIJ72040.1"/>
    <property type="molecule type" value="Genomic_DNA"/>
</dbReference>
<keyword evidence="2" id="KW-1185">Reference proteome</keyword>
<name>A0A6G7PWP7_9BACT</name>
<proteinExistence type="predicted"/>
<reference evidence="1 2" key="1">
    <citation type="submission" date="2020-02" db="EMBL/GenBank/DDBJ databases">
        <title>Genome analysis of Thermosulfuriphilus ammonigenes ST65T, an anaerobic thermophilic chemolithoautotrophic bacterium isolated from a deep-sea hydrothermal vent.</title>
        <authorList>
            <person name="Slobodkina G."/>
            <person name="Allioux M."/>
            <person name="Merkel A."/>
            <person name="Alain K."/>
            <person name="Jebbar M."/>
            <person name="Slobodkin A."/>
        </authorList>
    </citation>
    <scope>NUCLEOTIDE SEQUENCE [LARGE SCALE GENOMIC DNA]</scope>
    <source>
        <strain evidence="1 2">ST65</strain>
    </source>
</reference>
<evidence type="ECO:0000313" key="1">
    <source>
        <dbReference type="EMBL" id="QIJ72040.1"/>
    </source>
</evidence>
<organism evidence="1 2">
    <name type="scientific">Thermosulfuriphilus ammonigenes</name>
    <dbReference type="NCBI Taxonomy" id="1936021"/>
    <lineage>
        <taxon>Bacteria</taxon>
        <taxon>Pseudomonadati</taxon>
        <taxon>Thermodesulfobacteriota</taxon>
        <taxon>Thermodesulfobacteria</taxon>
        <taxon>Thermodesulfobacteriales</taxon>
        <taxon>Thermodesulfobacteriaceae</taxon>
        <taxon>Thermosulfuriphilus</taxon>
    </lineage>
</organism>
<evidence type="ECO:0000313" key="2">
    <source>
        <dbReference type="Proteomes" id="UP000502179"/>
    </source>
</evidence>